<keyword evidence="3" id="KW-1185">Reference proteome</keyword>
<feature type="domain" description="Carrier" evidence="1">
    <location>
        <begin position="23"/>
        <end position="98"/>
    </location>
</feature>
<dbReference type="Gene3D" id="1.10.1200.10">
    <property type="entry name" value="ACP-like"/>
    <property type="match status" value="1"/>
</dbReference>
<dbReference type="InterPro" id="IPR036736">
    <property type="entry name" value="ACP-like_sf"/>
</dbReference>
<name>A0A4Q7ZTF1_9ACTN</name>
<evidence type="ECO:0000313" key="2">
    <source>
        <dbReference type="EMBL" id="RZU54510.1"/>
    </source>
</evidence>
<organism evidence="2 3">
    <name type="scientific">Krasilnikovia cinnamomea</name>
    <dbReference type="NCBI Taxonomy" id="349313"/>
    <lineage>
        <taxon>Bacteria</taxon>
        <taxon>Bacillati</taxon>
        <taxon>Actinomycetota</taxon>
        <taxon>Actinomycetes</taxon>
        <taxon>Micromonosporales</taxon>
        <taxon>Micromonosporaceae</taxon>
        <taxon>Krasilnikovia</taxon>
    </lineage>
</organism>
<reference evidence="2 3" key="1">
    <citation type="submission" date="2019-02" db="EMBL/GenBank/DDBJ databases">
        <title>Sequencing the genomes of 1000 actinobacteria strains.</title>
        <authorList>
            <person name="Klenk H.-P."/>
        </authorList>
    </citation>
    <scope>NUCLEOTIDE SEQUENCE [LARGE SCALE GENOMIC DNA]</scope>
    <source>
        <strain evidence="2 3">DSM 45162</strain>
    </source>
</reference>
<protein>
    <submittedName>
        <fullName evidence="2">Phosphopantetheine binding protein</fullName>
    </submittedName>
</protein>
<dbReference type="Proteomes" id="UP000292564">
    <property type="component" value="Unassembled WGS sequence"/>
</dbReference>
<proteinExistence type="predicted"/>
<evidence type="ECO:0000259" key="1">
    <source>
        <dbReference type="PROSITE" id="PS50075"/>
    </source>
</evidence>
<dbReference type="AlphaFoldDB" id="A0A4Q7ZTF1"/>
<dbReference type="Pfam" id="PF00550">
    <property type="entry name" value="PP-binding"/>
    <property type="match status" value="1"/>
</dbReference>
<dbReference type="EMBL" id="SHKY01000001">
    <property type="protein sequence ID" value="RZU54510.1"/>
    <property type="molecule type" value="Genomic_DNA"/>
</dbReference>
<gene>
    <name evidence="2" type="ORF">EV385_6461</name>
</gene>
<accession>A0A4Q7ZTF1</accession>
<dbReference type="OrthoDB" id="5147973at2"/>
<dbReference type="RefSeq" id="WP_130512853.1">
    <property type="nucleotide sequence ID" value="NZ_SHKY01000001.1"/>
</dbReference>
<evidence type="ECO:0000313" key="3">
    <source>
        <dbReference type="Proteomes" id="UP000292564"/>
    </source>
</evidence>
<sequence>MRPREVGAALPATTAGNPGVSTAAVVAWLRTHLGDTLGVAPDSLDGDAPLAVYGMTSLVSAMLLADLEDEFDIAVDPADVPPDVSLIQVAEIAVAAQA</sequence>
<dbReference type="PROSITE" id="PS50075">
    <property type="entry name" value="CARRIER"/>
    <property type="match status" value="1"/>
</dbReference>
<dbReference type="SUPFAM" id="SSF47336">
    <property type="entry name" value="ACP-like"/>
    <property type="match status" value="1"/>
</dbReference>
<dbReference type="InterPro" id="IPR009081">
    <property type="entry name" value="PP-bd_ACP"/>
</dbReference>
<comment type="caution">
    <text evidence="2">The sequence shown here is derived from an EMBL/GenBank/DDBJ whole genome shotgun (WGS) entry which is preliminary data.</text>
</comment>